<dbReference type="InterPro" id="IPR045540">
    <property type="entry name" value="YegS/DAGK_C"/>
</dbReference>
<dbReference type="Pfam" id="PF02142">
    <property type="entry name" value="MGS"/>
    <property type="match status" value="1"/>
</dbReference>
<dbReference type="Gene3D" id="3.40.50.10330">
    <property type="entry name" value="Probable inorganic polyphosphate/atp-NAD kinase, domain 1"/>
    <property type="match status" value="1"/>
</dbReference>
<dbReference type="AlphaFoldDB" id="A0A941GSY3"/>
<dbReference type="InterPro" id="IPR036914">
    <property type="entry name" value="MGS-like_dom_sf"/>
</dbReference>
<feature type="domain" description="DAGKc" evidence="1">
    <location>
        <begin position="120"/>
        <end position="249"/>
    </location>
</feature>
<keyword evidence="3" id="KW-0456">Lyase</keyword>
<dbReference type="GO" id="GO:0005829">
    <property type="term" value="C:cytosol"/>
    <property type="evidence" value="ECO:0007669"/>
    <property type="project" value="TreeGrafter"/>
</dbReference>
<reference evidence="3" key="1">
    <citation type="submission" date="2021-02" db="EMBL/GenBank/DDBJ databases">
        <title>Metagenome analyses of Stigonema ocellatum DSM 106950, Chlorogloea purpurea SAG 13.99 and Gomphosphaeria aponina DSM 107014.</title>
        <authorList>
            <person name="Marter P."/>
            <person name="Huang S."/>
        </authorList>
    </citation>
    <scope>NUCLEOTIDE SEQUENCE</scope>
    <source>
        <strain evidence="3">JP213</strain>
    </source>
</reference>
<dbReference type="NCBIfam" id="TIGR00147">
    <property type="entry name" value="YegS/Rv2252/BmrU family lipid kinase"/>
    <property type="match status" value="1"/>
</dbReference>
<dbReference type="GO" id="GO:0005524">
    <property type="term" value="F:ATP binding"/>
    <property type="evidence" value="ECO:0007669"/>
    <property type="project" value="InterPro"/>
</dbReference>
<proteinExistence type="predicted"/>
<comment type="caution">
    <text evidence="3">The sequence shown here is derived from an EMBL/GenBank/DDBJ whole genome shotgun (WGS) entry which is preliminary data.</text>
</comment>
<dbReference type="GO" id="GO:0008929">
    <property type="term" value="F:methylglyoxal synthase activity"/>
    <property type="evidence" value="ECO:0007669"/>
    <property type="project" value="UniProtKB-EC"/>
</dbReference>
<evidence type="ECO:0000259" key="1">
    <source>
        <dbReference type="PROSITE" id="PS50146"/>
    </source>
</evidence>
<dbReference type="GO" id="GO:0008654">
    <property type="term" value="P:phospholipid biosynthetic process"/>
    <property type="evidence" value="ECO:0007669"/>
    <property type="project" value="InterPro"/>
</dbReference>
<dbReference type="InterPro" id="IPR004363">
    <property type="entry name" value="Methylgl_synth"/>
</dbReference>
<evidence type="ECO:0000313" key="4">
    <source>
        <dbReference type="Proteomes" id="UP000767446"/>
    </source>
</evidence>
<dbReference type="Pfam" id="PF00781">
    <property type="entry name" value="DAGK_cat"/>
    <property type="match status" value="1"/>
</dbReference>
<dbReference type="PROSITE" id="PS51855">
    <property type="entry name" value="MGS"/>
    <property type="match status" value="1"/>
</dbReference>
<dbReference type="PANTHER" id="PTHR30492:SF0">
    <property type="entry name" value="METHYLGLYOXAL SYNTHASE"/>
    <property type="match status" value="1"/>
</dbReference>
<dbReference type="InterPro" id="IPR001206">
    <property type="entry name" value="Diacylglycerol_kinase_cat_dom"/>
</dbReference>
<evidence type="ECO:0000259" key="2">
    <source>
        <dbReference type="PROSITE" id="PS51855"/>
    </source>
</evidence>
<dbReference type="EMBL" id="JADQBC010000120">
    <property type="protein sequence ID" value="MBR8829264.1"/>
    <property type="molecule type" value="Genomic_DNA"/>
</dbReference>
<name>A0A941GSY3_9CHRO</name>
<dbReference type="Gene3D" id="2.60.200.40">
    <property type="match status" value="1"/>
</dbReference>
<dbReference type="InterPro" id="IPR005218">
    <property type="entry name" value="Diacylglycerol/lipid_kinase"/>
</dbReference>
<dbReference type="EC" id="4.2.3.3" evidence="3"/>
<dbReference type="Proteomes" id="UP000767446">
    <property type="component" value="Unassembled WGS sequence"/>
</dbReference>
<gene>
    <name evidence="3" type="ORF">DSM107014_15430</name>
</gene>
<dbReference type="SMART" id="SM00851">
    <property type="entry name" value="MGS"/>
    <property type="match status" value="1"/>
</dbReference>
<dbReference type="SMART" id="SM00046">
    <property type="entry name" value="DAGKc"/>
    <property type="match status" value="1"/>
</dbReference>
<dbReference type="SUPFAM" id="SSF111331">
    <property type="entry name" value="NAD kinase/diacylglycerol kinase-like"/>
    <property type="match status" value="1"/>
</dbReference>
<dbReference type="InterPro" id="IPR016064">
    <property type="entry name" value="NAD/diacylglycerol_kinase_sf"/>
</dbReference>
<dbReference type="InterPro" id="IPR017438">
    <property type="entry name" value="ATP-NAD_kinase_N"/>
</dbReference>
<dbReference type="PROSITE" id="PS50146">
    <property type="entry name" value="DAGK"/>
    <property type="match status" value="1"/>
</dbReference>
<dbReference type="Pfam" id="PF19279">
    <property type="entry name" value="YegS_C"/>
    <property type="match status" value="1"/>
</dbReference>
<dbReference type="InterPro" id="IPR011607">
    <property type="entry name" value="MGS-like_dom"/>
</dbReference>
<sequence length="433" mass="46455">MSTIAFIAHNRKKQELVNFLKQHAKIFSRYNLIATENTGWKIEQGTELQVEKVLPGTLGGEIQIAAKVATGEIKAVFFLVDPYPDAEEPDFTILSRICHLHNITLATNIATAEKIVVGLTSSRFAHLIFNPVAGQNNSQQDLLLIRKSLEQYIELKVCLTTPEITAEELTQDAIASESEIIIASGGDGTVSAVAGEIMGSNIALGIIPRGTANAFAVALGIPTTILGACDIIIAGATRQVDAARCQGRPLILLAGIGYEAETIEKADRQAKNRWGQLAYIMAGVNQVTKQEPFETYIEIDGVESVFTAEAVTIANAAPTTSILAQGFGELLINDGLLEVIIVLAQESKIQAMQTLTSLFGAGLFGTATQREDIVCLRAKQIKVTTYPPQKVVLDGEIIGSSPIEIECIPDALNVIAPILVMEKSTLDMSGKLT</sequence>
<protein>
    <submittedName>
        <fullName evidence="3">Methylglyoxal synthase</fullName>
        <ecNumber evidence="3">4.2.3.3</ecNumber>
    </submittedName>
</protein>
<dbReference type="NCBIfam" id="NF002033">
    <property type="entry name" value="PRK00861.1"/>
    <property type="match status" value="1"/>
</dbReference>
<feature type="domain" description="MGS-like" evidence="2">
    <location>
        <begin position="1"/>
        <end position="143"/>
    </location>
</feature>
<evidence type="ECO:0000313" key="3">
    <source>
        <dbReference type="EMBL" id="MBR8829264.1"/>
    </source>
</evidence>
<accession>A0A941GSY3</accession>
<dbReference type="SUPFAM" id="SSF52335">
    <property type="entry name" value="Methylglyoxal synthase-like"/>
    <property type="match status" value="1"/>
</dbReference>
<dbReference type="GO" id="GO:0016301">
    <property type="term" value="F:kinase activity"/>
    <property type="evidence" value="ECO:0007669"/>
    <property type="project" value="InterPro"/>
</dbReference>
<organism evidence="3 4">
    <name type="scientific">Gomphosphaeria aponina SAG 52.96 = DSM 107014</name>
    <dbReference type="NCBI Taxonomy" id="1521640"/>
    <lineage>
        <taxon>Bacteria</taxon>
        <taxon>Bacillati</taxon>
        <taxon>Cyanobacteriota</taxon>
        <taxon>Cyanophyceae</taxon>
        <taxon>Oscillatoriophycideae</taxon>
        <taxon>Chroococcales</taxon>
        <taxon>Gomphosphaeriaceae</taxon>
        <taxon>Gomphosphaeria</taxon>
    </lineage>
</organism>
<dbReference type="GO" id="GO:0019242">
    <property type="term" value="P:methylglyoxal biosynthetic process"/>
    <property type="evidence" value="ECO:0007669"/>
    <property type="project" value="InterPro"/>
</dbReference>
<dbReference type="Gene3D" id="3.40.50.1380">
    <property type="entry name" value="Methylglyoxal synthase-like domain"/>
    <property type="match status" value="1"/>
</dbReference>
<dbReference type="NCBIfam" id="NF003559">
    <property type="entry name" value="PRK05234.1"/>
    <property type="match status" value="1"/>
</dbReference>
<dbReference type="PANTHER" id="PTHR30492">
    <property type="entry name" value="METHYLGLYOXAL SYNTHASE"/>
    <property type="match status" value="1"/>
</dbReference>